<dbReference type="PANTHER" id="PTHR21240:SF19">
    <property type="entry name" value="CATALYTIC_ HYDROLASE"/>
    <property type="match status" value="1"/>
</dbReference>
<proteinExistence type="predicted"/>
<dbReference type="AlphaFoldDB" id="A0A212JR00"/>
<keyword evidence="3" id="KW-0378">Hydrolase</keyword>
<dbReference type="InterPro" id="IPR006680">
    <property type="entry name" value="Amidohydro-rel"/>
</dbReference>
<dbReference type="InterPro" id="IPR032466">
    <property type="entry name" value="Metal_Hydrolase"/>
</dbReference>
<organism evidence="3">
    <name type="scientific">uncultured Desulfovibrio sp</name>
    <dbReference type="NCBI Taxonomy" id="167968"/>
    <lineage>
        <taxon>Bacteria</taxon>
        <taxon>Pseudomonadati</taxon>
        <taxon>Thermodesulfobacteriota</taxon>
        <taxon>Desulfovibrionia</taxon>
        <taxon>Desulfovibrionales</taxon>
        <taxon>Desulfovibrionaceae</taxon>
        <taxon>Desulfovibrio</taxon>
        <taxon>environmental samples</taxon>
    </lineage>
</organism>
<accession>A0A212JR00</accession>
<dbReference type="InterPro" id="IPR032465">
    <property type="entry name" value="ACMSD"/>
</dbReference>
<protein>
    <submittedName>
        <fullName evidence="3">Amidohydrolase 2</fullName>
    </submittedName>
</protein>
<name>A0A212JR00_9BACT</name>
<dbReference type="SUPFAM" id="SSF51556">
    <property type="entry name" value="Metallo-dependent hydrolases"/>
    <property type="match status" value="1"/>
</dbReference>
<evidence type="ECO:0000259" key="2">
    <source>
        <dbReference type="Pfam" id="PF04909"/>
    </source>
</evidence>
<feature type="domain" description="Amidohydrolase-related" evidence="2">
    <location>
        <begin position="37"/>
        <end position="276"/>
    </location>
</feature>
<dbReference type="RefSeq" id="WP_192113434.1">
    <property type="nucleotide sequence ID" value="NZ_CABUEN010000017.1"/>
</dbReference>
<evidence type="ECO:0000256" key="1">
    <source>
        <dbReference type="ARBA" id="ARBA00023239"/>
    </source>
</evidence>
<dbReference type="GO" id="GO:0016831">
    <property type="term" value="F:carboxy-lyase activity"/>
    <property type="evidence" value="ECO:0007669"/>
    <property type="project" value="InterPro"/>
</dbReference>
<gene>
    <name evidence="3" type="ORF">KM92DES2_11550</name>
</gene>
<sequence length="279" mass="31503">MNTIDFRFRPNTPEIINGIKNSSMFKAACKAIGFDKRKPQPLEDIVADLDRLGVDLGVITGRDCETTYGFPANNGSVLEFCRAYPNKFVGFWGIDPHKKMAAVREIEQVVAEYGMKGIAIDPYLAHIPASEARFYPLYSKCCELNIPVFITMAPPPQVPGAILEYADPRDVDKVARDFPELTLIMSHGAYPYVNEAVYTCLRNANVYMDISEYERAPMVDVYVRAMNDLIPDKVLFASAHPFVELADALDAYIHFDLTEETRRKVMYENARRVLGLDRA</sequence>
<keyword evidence="1" id="KW-0456">Lyase</keyword>
<dbReference type="EMBL" id="FLUP01000001">
    <property type="protein sequence ID" value="SBW01745.1"/>
    <property type="molecule type" value="Genomic_DNA"/>
</dbReference>
<dbReference type="Gene3D" id="3.20.20.140">
    <property type="entry name" value="Metal-dependent hydrolases"/>
    <property type="match status" value="1"/>
</dbReference>
<evidence type="ECO:0000313" key="3">
    <source>
        <dbReference type="EMBL" id="SBW01745.1"/>
    </source>
</evidence>
<dbReference type="PANTHER" id="PTHR21240">
    <property type="entry name" value="2-AMINO-3-CARBOXYLMUCONATE-6-SEMIALDEHYDE DECARBOXYLASE"/>
    <property type="match status" value="1"/>
</dbReference>
<reference evidence="3" key="1">
    <citation type="submission" date="2016-04" db="EMBL/GenBank/DDBJ databases">
        <authorList>
            <person name="Evans L.H."/>
            <person name="Alamgir A."/>
            <person name="Owens N."/>
            <person name="Weber N.D."/>
            <person name="Virtaneva K."/>
            <person name="Barbian K."/>
            <person name="Babar A."/>
            <person name="Rosenke K."/>
        </authorList>
    </citation>
    <scope>NUCLEOTIDE SEQUENCE</scope>
    <source>
        <strain evidence="3">92-2</strain>
    </source>
</reference>
<dbReference type="Pfam" id="PF04909">
    <property type="entry name" value="Amidohydro_2"/>
    <property type="match status" value="1"/>
</dbReference>
<dbReference type="GO" id="GO:0016787">
    <property type="term" value="F:hydrolase activity"/>
    <property type="evidence" value="ECO:0007669"/>
    <property type="project" value="UniProtKB-KW"/>
</dbReference>